<evidence type="ECO:0000256" key="7">
    <source>
        <dbReference type="SAM" id="Phobius"/>
    </source>
</evidence>
<evidence type="ECO:0000313" key="10">
    <source>
        <dbReference type="Proteomes" id="UP000020467"/>
    </source>
</evidence>
<reference evidence="9 10" key="1">
    <citation type="submission" date="2014-02" db="EMBL/GenBank/DDBJ databases">
        <title>The genome sequence of Colletotrichum fioriniae PJ7.</title>
        <authorList>
            <person name="Baroncelli R."/>
            <person name="Thon M.R."/>
        </authorList>
    </citation>
    <scope>NUCLEOTIDE SEQUENCE [LARGE SCALE GENOMIC DNA]</scope>
    <source>
        <strain evidence="9 10">PJ7</strain>
    </source>
</reference>
<feature type="domain" description="Rhodopsin" evidence="8">
    <location>
        <begin position="46"/>
        <end position="263"/>
    </location>
</feature>
<evidence type="ECO:0000259" key="8">
    <source>
        <dbReference type="Pfam" id="PF20684"/>
    </source>
</evidence>
<dbReference type="PANTHER" id="PTHR33048:SF124">
    <property type="entry name" value="INTEGRAL MEMBRANE PROTEIN"/>
    <property type="match status" value="1"/>
</dbReference>
<dbReference type="Proteomes" id="UP000020467">
    <property type="component" value="Unassembled WGS sequence"/>
</dbReference>
<protein>
    <submittedName>
        <fullName evidence="9">Integral membrane protein</fullName>
    </submittedName>
</protein>
<dbReference type="AlphaFoldDB" id="A0A010RWB2"/>
<dbReference type="KEGG" id="cfj:CFIO01_01889"/>
<evidence type="ECO:0000256" key="6">
    <source>
        <dbReference type="SAM" id="MobiDB-lite"/>
    </source>
</evidence>
<evidence type="ECO:0000256" key="1">
    <source>
        <dbReference type="ARBA" id="ARBA00004141"/>
    </source>
</evidence>
<feature type="region of interest" description="Disordered" evidence="6">
    <location>
        <begin position="293"/>
        <end position="330"/>
    </location>
</feature>
<feature type="transmembrane region" description="Helical" evidence="7">
    <location>
        <begin position="203"/>
        <end position="226"/>
    </location>
</feature>
<comment type="caution">
    <text evidence="9">The sequence shown here is derived from an EMBL/GenBank/DDBJ whole genome shotgun (WGS) entry which is preliminary data.</text>
</comment>
<dbReference type="InterPro" id="IPR052337">
    <property type="entry name" value="SAT4-like"/>
</dbReference>
<sequence>MSEVSVIPAPPGVTVDFDHPRQQKVLEHYLLFGVGGTIAFIALCQRFYTKLFLSKGLQVDDADQNAAASIAEGGMCAHAWEMPMSRFVRYSITTYVTAPVFMLCNGFTKLSLLTFYLHLSPQKWFRVAVWTGIAVVSLYTACITILMLFHCNPVRKAFDFTITGGKCLDVGILYMATAVSNIITDVMLFILPMPMIFSLRMKMASKIGAVIIFAIGSILTYLPPLLVSVDPSWDAAPANIWTFVEANLFVICGSMPTLRKFFKHFAPKLMGSSTNPSSYAVGGYRMSYAHQRSTNAMKSRQRKQYEQFPDENEMHTFHSDRKRANEEDPGFSSVVVAGGRESADDMSDKAILQTKTVTIQRD</sequence>
<dbReference type="OrthoDB" id="5342292at2759"/>
<dbReference type="Pfam" id="PF20684">
    <property type="entry name" value="Fung_rhodopsin"/>
    <property type="match status" value="1"/>
</dbReference>
<feature type="transmembrane region" description="Helical" evidence="7">
    <location>
        <begin position="29"/>
        <end position="48"/>
    </location>
</feature>
<keyword evidence="10" id="KW-1185">Reference proteome</keyword>
<feature type="transmembrane region" description="Helical" evidence="7">
    <location>
        <begin position="127"/>
        <end position="150"/>
    </location>
</feature>
<accession>A0A010RWB2</accession>
<name>A0A010RWB2_9PEZI</name>
<keyword evidence="3 7" id="KW-1133">Transmembrane helix</keyword>
<comment type="similarity">
    <text evidence="5">Belongs to the SAT4 family.</text>
</comment>
<proteinExistence type="inferred from homology"/>
<evidence type="ECO:0000256" key="2">
    <source>
        <dbReference type="ARBA" id="ARBA00022692"/>
    </source>
</evidence>
<keyword evidence="4 7" id="KW-0472">Membrane</keyword>
<dbReference type="GO" id="GO:0016020">
    <property type="term" value="C:membrane"/>
    <property type="evidence" value="ECO:0007669"/>
    <property type="project" value="UniProtKB-SubCell"/>
</dbReference>
<feature type="transmembrane region" description="Helical" evidence="7">
    <location>
        <begin position="170"/>
        <end position="191"/>
    </location>
</feature>
<evidence type="ECO:0000256" key="4">
    <source>
        <dbReference type="ARBA" id="ARBA00023136"/>
    </source>
</evidence>
<evidence type="ECO:0000256" key="5">
    <source>
        <dbReference type="ARBA" id="ARBA00038359"/>
    </source>
</evidence>
<dbReference type="HOGENOM" id="CLU_028200_12_0_1"/>
<gene>
    <name evidence="9" type="ORF">CFIO01_01889</name>
</gene>
<dbReference type="PANTHER" id="PTHR33048">
    <property type="entry name" value="PTH11-LIKE INTEGRAL MEMBRANE PROTEIN (AFU_ORTHOLOGUE AFUA_5G11245)"/>
    <property type="match status" value="1"/>
</dbReference>
<feature type="transmembrane region" description="Helical" evidence="7">
    <location>
        <begin position="92"/>
        <end position="115"/>
    </location>
</feature>
<feature type="compositionally biased region" description="Basic and acidic residues" evidence="6">
    <location>
        <begin position="312"/>
        <end position="326"/>
    </location>
</feature>
<evidence type="ECO:0000313" key="9">
    <source>
        <dbReference type="EMBL" id="EXF82429.1"/>
    </source>
</evidence>
<evidence type="ECO:0000256" key="3">
    <source>
        <dbReference type="ARBA" id="ARBA00022989"/>
    </source>
</evidence>
<dbReference type="eggNOG" id="ENOG502RW31">
    <property type="taxonomic scope" value="Eukaryota"/>
</dbReference>
<dbReference type="InterPro" id="IPR049326">
    <property type="entry name" value="Rhodopsin_dom_fungi"/>
</dbReference>
<keyword evidence="2 7" id="KW-0812">Transmembrane</keyword>
<comment type="subcellular location">
    <subcellularLocation>
        <location evidence="1">Membrane</location>
        <topology evidence="1">Multi-pass membrane protein</topology>
    </subcellularLocation>
</comment>
<dbReference type="EMBL" id="JARH01000321">
    <property type="protein sequence ID" value="EXF82429.1"/>
    <property type="molecule type" value="Genomic_DNA"/>
</dbReference>
<feature type="transmembrane region" description="Helical" evidence="7">
    <location>
        <begin position="238"/>
        <end position="258"/>
    </location>
</feature>
<organism evidence="9 10">
    <name type="scientific">Colletotrichum fioriniae PJ7</name>
    <dbReference type="NCBI Taxonomy" id="1445577"/>
    <lineage>
        <taxon>Eukaryota</taxon>
        <taxon>Fungi</taxon>
        <taxon>Dikarya</taxon>
        <taxon>Ascomycota</taxon>
        <taxon>Pezizomycotina</taxon>
        <taxon>Sordariomycetes</taxon>
        <taxon>Hypocreomycetidae</taxon>
        <taxon>Glomerellales</taxon>
        <taxon>Glomerellaceae</taxon>
        <taxon>Colletotrichum</taxon>
        <taxon>Colletotrichum acutatum species complex</taxon>
    </lineage>
</organism>